<gene>
    <name evidence="1" type="ORF">WISP_47199</name>
</gene>
<evidence type="ECO:0000313" key="1">
    <source>
        <dbReference type="EMBL" id="KAJ7420674.1"/>
    </source>
</evidence>
<proteinExistence type="predicted"/>
<dbReference type="EMBL" id="WHWB01033299">
    <property type="protein sequence ID" value="KAJ7420674.1"/>
    <property type="molecule type" value="Genomic_DNA"/>
</dbReference>
<dbReference type="Proteomes" id="UP001145742">
    <property type="component" value="Unassembled WGS sequence"/>
</dbReference>
<keyword evidence="2" id="KW-1185">Reference proteome</keyword>
<dbReference type="PANTHER" id="PTHR33332">
    <property type="entry name" value="REVERSE TRANSCRIPTASE DOMAIN-CONTAINING PROTEIN"/>
    <property type="match status" value="1"/>
</dbReference>
<reference evidence="1" key="1">
    <citation type="submission" date="2019-10" db="EMBL/GenBank/DDBJ databases">
        <authorList>
            <person name="Soares A.E.R."/>
            <person name="Aleixo A."/>
            <person name="Schneider P."/>
            <person name="Miyaki C.Y."/>
            <person name="Schneider M.P."/>
            <person name="Mello C."/>
            <person name="Vasconcelos A.T.R."/>
        </authorList>
    </citation>
    <scope>NUCLEOTIDE SEQUENCE</scope>
    <source>
        <tissue evidence="1">Muscle</tissue>
    </source>
</reference>
<name>A0ABQ9DGC0_9PASS</name>
<comment type="caution">
    <text evidence="1">The sequence shown here is derived from an EMBL/GenBank/DDBJ whole genome shotgun (WGS) entry which is preliminary data.</text>
</comment>
<protein>
    <submittedName>
        <fullName evidence="1">Uncharacterized protein</fullName>
    </submittedName>
</protein>
<accession>A0ABQ9DGC0</accession>
<evidence type="ECO:0000313" key="2">
    <source>
        <dbReference type="Proteomes" id="UP001145742"/>
    </source>
</evidence>
<sequence>MPKRPPSFVQIVLAETLMPKLSLPWGAGKALSTRSCTLATTTPVQHYRLGKEWLEGNLAEKDLGVLFDRRLNMSQQCAQVAKKAIAILACIRNTVASRIRAVIVPPCSALVRQHLKLCVQFWAPQDKKDIEVLEYVQRQAMELVKGLEIKSYEEWLGELGLFTLQERREGETSSPSTIP</sequence>
<organism evidence="1 2">
    <name type="scientific">Willisornis vidua</name>
    <name type="common">Xingu scale-backed antbird</name>
    <dbReference type="NCBI Taxonomy" id="1566151"/>
    <lineage>
        <taxon>Eukaryota</taxon>
        <taxon>Metazoa</taxon>
        <taxon>Chordata</taxon>
        <taxon>Craniata</taxon>
        <taxon>Vertebrata</taxon>
        <taxon>Euteleostomi</taxon>
        <taxon>Archelosauria</taxon>
        <taxon>Archosauria</taxon>
        <taxon>Dinosauria</taxon>
        <taxon>Saurischia</taxon>
        <taxon>Theropoda</taxon>
        <taxon>Coelurosauria</taxon>
        <taxon>Aves</taxon>
        <taxon>Neognathae</taxon>
        <taxon>Neoaves</taxon>
        <taxon>Telluraves</taxon>
        <taxon>Australaves</taxon>
        <taxon>Passeriformes</taxon>
        <taxon>Thamnophilidae</taxon>
        <taxon>Willisornis</taxon>
    </lineage>
</organism>